<dbReference type="GO" id="GO:0003677">
    <property type="term" value="F:DNA binding"/>
    <property type="evidence" value="ECO:0007669"/>
    <property type="project" value="InterPro"/>
</dbReference>
<dbReference type="GO" id="GO:0046872">
    <property type="term" value="F:metal ion binding"/>
    <property type="evidence" value="ECO:0007669"/>
    <property type="project" value="InterPro"/>
</dbReference>
<dbReference type="AlphaFoldDB" id="A0A2G9ZMK4"/>
<dbReference type="EMBL" id="PCSE01000086">
    <property type="protein sequence ID" value="PIP34416.1"/>
    <property type="molecule type" value="Genomic_DNA"/>
</dbReference>
<dbReference type="GO" id="GO:0045892">
    <property type="term" value="P:negative regulation of DNA-templated transcription"/>
    <property type="evidence" value="ECO:0007669"/>
    <property type="project" value="UniProtKB-ARBA"/>
</dbReference>
<protein>
    <submittedName>
        <fullName evidence="1">CsoR family transcriptional regulator</fullName>
    </submittedName>
</protein>
<dbReference type="InterPro" id="IPR003735">
    <property type="entry name" value="Metal_Tscrpt_repr"/>
</dbReference>
<sequence length="102" mass="11343">MGRITNNLISMIKKNSKAEALISLKKSQSLLGKIIKMIEAGDYCIDIMQQNLAAIGLLKSAHQKLMAGHLNSCFKNAMASNNERLKQKMVDEILQVSRLVNK</sequence>
<comment type="caution">
    <text evidence="1">The sequence shown here is derived from an EMBL/GenBank/DDBJ whole genome shotgun (WGS) entry which is preliminary data.</text>
</comment>
<dbReference type="InterPro" id="IPR038390">
    <property type="entry name" value="Metal_Tscrpt_repr_sf"/>
</dbReference>
<reference evidence="1 2" key="1">
    <citation type="submission" date="2017-09" db="EMBL/GenBank/DDBJ databases">
        <title>Depth-based differentiation of microbial function through sediment-hosted aquifers and enrichment of novel symbionts in the deep terrestrial subsurface.</title>
        <authorList>
            <person name="Probst A.J."/>
            <person name="Ladd B."/>
            <person name="Jarett J.K."/>
            <person name="Geller-Mcgrath D.E."/>
            <person name="Sieber C.M."/>
            <person name="Emerson J.B."/>
            <person name="Anantharaman K."/>
            <person name="Thomas B.C."/>
            <person name="Malmstrom R."/>
            <person name="Stieglmeier M."/>
            <person name="Klingl A."/>
            <person name="Woyke T."/>
            <person name="Ryan C.M."/>
            <person name="Banfield J.F."/>
        </authorList>
    </citation>
    <scope>NUCLEOTIDE SEQUENCE [LARGE SCALE GENOMIC DNA]</scope>
    <source>
        <strain evidence="1">CG23_combo_of_CG06-09_8_20_14_all_41_10</strain>
    </source>
</reference>
<dbReference type="Pfam" id="PF02583">
    <property type="entry name" value="Trns_repr_metal"/>
    <property type="match status" value="1"/>
</dbReference>
<dbReference type="Proteomes" id="UP000231408">
    <property type="component" value="Unassembled WGS sequence"/>
</dbReference>
<name>A0A2G9ZMK4_9BACT</name>
<evidence type="ECO:0000313" key="2">
    <source>
        <dbReference type="Proteomes" id="UP000231408"/>
    </source>
</evidence>
<organism evidence="1 2">
    <name type="scientific">Candidatus Falkowbacteria bacterium CG23_combo_of_CG06-09_8_20_14_all_41_10</name>
    <dbReference type="NCBI Taxonomy" id="1974571"/>
    <lineage>
        <taxon>Bacteria</taxon>
        <taxon>Candidatus Falkowiibacteriota</taxon>
    </lineage>
</organism>
<accession>A0A2G9ZMK4</accession>
<gene>
    <name evidence="1" type="ORF">COX21_03010</name>
</gene>
<evidence type="ECO:0000313" key="1">
    <source>
        <dbReference type="EMBL" id="PIP34416.1"/>
    </source>
</evidence>
<dbReference type="Gene3D" id="1.20.58.1000">
    <property type="entry name" value="Metal-sensitive repressor, helix protomer"/>
    <property type="match status" value="1"/>
</dbReference>
<proteinExistence type="predicted"/>